<reference evidence="1 2" key="1">
    <citation type="submission" date="2017-12" db="EMBL/GenBank/DDBJ databases">
        <title>Draft genome sequence of Ralstonia pickettii 52.</title>
        <authorList>
            <person name="Zheng B."/>
        </authorList>
    </citation>
    <scope>NUCLEOTIDE SEQUENCE [LARGE SCALE GENOMIC DNA]</scope>
    <source>
        <strain evidence="1 2">52</strain>
    </source>
</reference>
<protein>
    <submittedName>
        <fullName evidence="1">Uncharacterized protein</fullName>
    </submittedName>
</protein>
<sequence length="170" mass="19735">MEPATHRFEFTTLAFDRPQTVFDLPRWKWPTIGPYNGFDGAARIRAWQIVRFYELNGWLRYQQVCSVTGREEEVGLHQEDYARPWDAYPVSRRAHLLIHTRERYPHKWAAFLADEALPGAWAKMLAPADTKVARRCTDTDLLGLAPHPAWVDVPQTQLRGVRRSYASVTD</sequence>
<dbReference type="RefSeq" id="WP_102067508.1">
    <property type="nucleotide sequence ID" value="NZ_PKQE01000007.1"/>
</dbReference>
<dbReference type="Proteomes" id="UP000234456">
    <property type="component" value="Unassembled WGS sequence"/>
</dbReference>
<evidence type="ECO:0000313" key="2">
    <source>
        <dbReference type="Proteomes" id="UP000234456"/>
    </source>
</evidence>
<dbReference type="EMBL" id="PKQE01000007">
    <property type="protein sequence ID" value="PLC40369.1"/>
    <property type="molecule type" value="Genomic_DNA"/>
</dbReference>
<accession>A0A2N4TKY9</accession>
<evidence type="ECO:0000313" key="1">
    <source>
        <dbReference type="EMBL" id="PLC40369.1"/>
    </source>
</evidence>
<proteinExistence type="predicted"/>
<dbReference type="OrthoDB" id="9129693at2"/>
<dbReference type="AlphaFoldDB" id="A0A2N4TKY9"/>
<organism evidence="1 2">
    <name type="scientific">Ralstonia pickettii</name>
    <name type="common">Burkholderia pickettii</name>
    <dbReference type="NCBI Taxonomy" id="329"/>
    <lineage>
        <taxon>Bacteria</taxon>
        <taxon>Pseudomonadati</taxon>
        <taxon>Pseudomonadota</taxon>
        <taxon>Betaproteobacteria</taxon>
        <taxon>Burkholderiales</taxon>
        <taxon>Burkholderiaceae</taxon>
        <taxon>Ralstonia</taxon>
    </lineage>
</organism>
<name>A0A2N4TKY9_RALPI</name>
<comment type="caution">
    <text evidence="1">The sequence shown here is derived from an EMBL/GenBank/DDBJ whole genome shotgun (WGS) entry which is preliminary data.</text>
</comment>
<gene>
    <name evidence="1" type="ORF">C0Q88_23425</name>
</gene>